<dbReference type="AlphaFoldDB" id="A0A327SGM5"/>
<keyword evidence="2" id="KW-1185">Reference proteome</keyword>
<sequence length="81" mass="9498">MEAIRKIVSVKNRTITIVLPDDFDANQVEVIIFPSEKSDNSEYNVPQWQIDRVRDRTENYLNNPEDVTDIDDFLKEIEGEL</sequence>
<reference evidence="1 2" key="1">
    <citation type="submission" date="2018-06" db="EMBL/GenBank/DDBJ databases">
        <title>Genomic Encyclopedia of Archaeal and Bacterial Type Strains, Phase II (KMG-II): from individual species to whole genera.</title>
        <authorList>
            <person name="Goeker M."/>
        </authorList>
    </citation>
    <scope>NUCLEOTIDE SEQUENCE [LARGE SCALE GENOMIC DNA]</scope>
    <source>
        <strain evidence="1 2">DSM 12408</strain>
    </source>
</reference>
<protein>
    <recommendedName>
        <fullName evidence="3">Addiction module component</fullName>
    </recommendedName>
</protein>
<dbReference type="RefSeq" id="WP_146608908.1">
    <property type="nucleotide sequence ID" value="NZ_LZRN01000002.1"/>
</dbReference>
<dbReference type="Proteomes" id="UP000248987">
    <property type="component" value="Unassembled WGS sequence"/>
</dbReference>
<dbReference type="OrthoDB" id="964294at2"/>
<organism evidence="1 2">
    <name type="scientific">Gelidibacter algens</name>
    <dbReference type="NCBI Taxonomy" id="49280"/>
    <lineage>
        <taxon>Bacteria</taxon>
        <taxon>Pseudomonadati</taxon>
        <taxon>Bacteroidota</taxon>
        <taxon>Flavobacteriia</taxon>
        <taxon>Flavobacteriales</taxon>
        <taxon>Flavobacteriaceae</taxon>
        <taxon>Gelidibacter</taxon>
    </lineage>
</organism>
<name>A0A327SGM5_9FLAO</name>
<evidence type="ECO:0008006" key="3">
    <source>
        <dbReference type="Google" id="ProtNLM"/>
    </source>
</evidence>
<evidence type="ECO:0000313" key="1">
    <source>
        <dbReference type="EMBL" id="RAJ27981.1"/>
    </source>
</evidence>
<comment type="caution">
    <text evidence="1">The sequence shown here is derived from an EMBL/GenBank/DDBJ whole genome shotgun (WGS) entry which is preliminary data.</text>
</comment>
<evidence type="ECO:0000313" key="2">
    <source>
        <dbReference type="Proteomes" id="UP000248987"/>
    </source>
</evidence>
<proteinExistence type="predicted"/>
<gene>
    <name evidence="1" type="ORF">LX77_00555</name>
</gene>
<accession>A0A327SGM5</accession>
<dbReference type="EMBL" id="QLLQ01000001">
    <property type="protein sequence ID" value="RAJ27981.1"/>
    <property type="molecule type" value="Genomic_DNA"/>
</dbReference>